<accession>A0A814N4N9</accession>
<reference evidence="2" key="1">
    <citation type="submission" date="2021-02" db="EMBL/GenBank/DDBJ databases">
        <authorList>
            <person name="Nowell W R."/>
        </authorList>
    </citation>
    <scope>NUCLEOTIDE SEQUENCE</scope>
</reference>
<gene>
    <name evidence="2" type="ORF">XAT740_LOCUS17647</name>
</gene>
<feature type="compositionally biased region" description="Polar residues" evidence="1">
    <location>
        <begin position="217"/>
        <end position="238"/>
    </location>
</feature>
<feature type="compositionally biased region" description="Basic and acidic residues" evidence="1">
    <location>
        <begin position="97"/>
        <end position="109"/>
    </location>
</feature>
<protein>
    <submittedName>
        <fullName evidence="2">Uncharacterized protein</fullName>
    </submittedName>
</protein>
<comment type="caution">
    <text evidence="2">The sequence shown here is derived from an EMBL/GenBank/DDBJ whole genome shotgun (WGS) entry which is preliminary data.</text>
</comment>
<evidence type="ECO:0000313" key="2">
    <source>
        <dbReference type="EMBL" id="CAF1087337.1"/>
    </source>
</evidence>
<feature type="region of interest" description="Disordered" evidence="1">
    <location>
        <begin position="217"/>
        <end position="253"/>
    </location>
</feature>
<name>A0A814N4N9_ADIRI</name>
<evidence type="ECO:0000313" key="3">
    <source>
        <dbReference type="Proteomes" id="UP000663828"/>
    </source>
</evidence>
<feature type="region of interest" description="Disordered" evidence="1">
    <location>
        <begin position="77"/>
        <end position="119"/>
    </location>
</feature>
<organism evidence="2 3">
    <name type="scientific">Adineta ricciae</name>
    <name type="common">Rotifer</name>
    <dbReference type="NCBI Taxonomy" id="249248"/>
    <lineage>
        <taxon>Eukaryota</taxon>
        <taxon>Metazoa</taxon>
        <taxon>Spiralia</taxon>
        <taxon>Gnathifera</taxon>
        <taxon>Rotifera</taxon>
        <taxon>Eurotatoria</taxon>
        <taxon>Bdelloidea</taxon>
        <taxon>Adinetida</taxon>
        <taxon>Adinetidae</taxon>
        <taxon>Adineta</taxon>
    </lineage>
</organism>
<feature type="compositionally biased region" description="Low complexity" evidence="1">
    <location>
        <begin position="77"/>
        <end position="93"/>
    </location>
</feature>
<evidence type="ECO:0000256" key="1">
    <source>
        <dbReference type="SAM" id="MobiDB-lite"/>
    </source>
</evidence>
<feature type="region of interest" description="Disordered" evidence="1">
    <location>
        <begin position="309"/>
        <end position="353"/>
    </location>
</feature>
<proteinExistence type="predicted"/>
<sequence>MSFTNADNIQKRQQQALNKIHAGVHVRLRSKRSTDLPLDEYHENKDHNKTIGIQTTTVIPKFDKQILCPLANLNENSRQYRSTSSSSETLVSNKYSTRSDDTSASDHRSNQNNNAKNIDAHRVQDMLSSKKLVTNDNFLNNQYQSEQSMLPSAVLTGRKKLFNYLLDFVSNFRLSSSRHDPVCNSISNNHQDEKTKPVQTLRSRCQRSAVRRLTSNHFSEQAISNQSSPIEKANNPNKIQHHKETHSSRRHDQSFSPFIPIEDCFSKNALSCMPYMVDSVLCQQTNVGHEFLPRTKDLHINNHALEEDSNVNISTEKQNLESKATRRTSVVSVDNQSVSTDDSSNDTHRSVRGQNEIVRESIHQLIRYQKFAKSYRLESHKAIQDFLMKSTVLTTQSLYNLSIKNEPYHTRKLK</sequence>
<dbReference type="Proteomes" id="UP000663828">
    <property type="component" value="Unassembled WGS sequence"/>
</dbReference>
<feature type="compositionally biased region" description="Polar residues" evidence="1">
    <location>
        <begin position="327"/>
        <end position="342"/>
    </location>
</feature>
<dbReference type="EMBL" id="CAJNOR010001157">
    <property type="protein sequence ID" value="CAF1087337.1"/>
    <property type="molecule type" value="Genomic_DNA"/>
</dbReference>
<keyword evidence="3" id="KW-1185">Reference proteome</keyword>
<dbReference type="AlphaFoldDB" id="A0A814N4N9"/>